<dbReference type="Pfam" id="PF14123">
    <property type="entry name" value="DUF4290"/>
    <property type="match status" value="1"/>
</dbReference>
<accession>A0A401XNB4</accession>
<comment type="caution">
    <text evidence="2">The sequence shown here is derived from an EMBL/GenBank/DDBJ whole genome shotgun (WGS) entry which is preliminary data.</text>
</comment>
<evidence type="ECO:0000313" key="2">
    <source>
        <dbReference type="EMBL" id="GCD78490.1"/>
    </source>
</evidence>
<proteinExistence type="predicted"/>
<dbReference type="Proteomes" id="UP000286715">
    <property type="component" value="Unassembled WGS sequence"/>
</dbReference>
<protein>
    <recommendedName>
        <fullName evidence="4">Methionyl-tRNA formyltransferase</fullName>
    </recommendedName>
</protein>
<evidence type="ECO:0000256" key="1">
    <source>
        <dbReference type="SAM" id="MobiDB-lite"/>
    </source>
</evidence>
<dbReference type="AlphaFoldDB" id="A0A401XNB4"/>
<evidence type="ECO:0008006" key="4">
    <source>
        <dbReference type="Google" id="ProtNLM"/>
    </source>
</evidence>
<dbReference type="RefSeq" id="WP_124398544.1">
    <property type="nucleotide sequence ID" value="NZ_BHZE01000024.1"/>
</dbReference>
<organism evidence="2 3">
    <name type="scientific">Thermaurantimonas aggregans</name>
    <dbReference type="NCBI Taxonomy" id="2173829"/>
    <lineage>
        <taxon>Bacteria</taxon>
        <taxon>Pseudomonadati</taxon>
        <taxon>Bacteroidota</taxon>
        <taxon>Flavobacteriia</taxon>
        <taxon>Flavobacteriales</taxon>
        <taxon>Schleiferiaceae</taxon>
        <taxon>Thermaurantimonas</taxon>
    </lineage>
</organism>
<dbReference type="EMBL" id="BHZE01000024">
    <property type="protein sequence ID" value="GCD78490.1"/>
    <property type="molecule type" value="Genomic_DNA"/>
</dbReference>
<name>A0A401XNB4_9FLAO</name>
<gene>
    <name evidence="2" type="ORF">JCM31826_19720</name>
</gene>
<evidence type="ECO:0000313" key="3">
    <source>
        <dbReference type="Proteomes" id="UP000286715"/>
    </source>
</evidence>
<feature type="region of interest" description="Disordered" evidence="1">
    <location>
        <begin position="191"/>
        <end position="221"/>
    </location>
</feature>
<keyword evidence="3" id="KW-1185">Reference proteome</keyword>
<sequence>MSNEQHHLTYNTSLEPLIIPEYGRIVHKMIQYTINLPTKEERNRAARAIIEVIGNLNPQLRDHQDFRHKLWDHLFLMSDFKLDVDSPYPIPTREQLSEPPRRLSYPQKSAHYRYYGTIIRQMIKKAIEMPEGEEKYNYIRLIANQMKKTYLQWNKETVEDEVILNDIRELSNGALNLSELTLTSSQALRKMTSQTNQHAKKKNGFKKNQKNYGKHKKNFKK</sequence>
<feature type="compositionally biased region" description="Basic residues" evidence="1">
    <location>
        <begin position="198"/>
        <end position="221"/>
    </location>
</feature>
<reference evidence="2 3" key="1">
    <citation type="submission" date="2018-11" db="EMBL/GenBank/DDBJ databases">
        <title>Schleiferia aggregans sp. nov., a moderately thermophilic heterotrophic bacterium isolated from microbial mats at a terrestrial hot spring.</title>
        <authorList>
            <person name="Iino T."/>
            <person name="Ohkuma M."/>
            <person name="Haruta S."/>
        </authorList>
    </citation>
    <scope>NUCLEOTIDE SEQUENCE [LARGE SCALE GENOMIC DNA]</scope>
    <source>
        <strain evidence="2 3">LA</strain>
    </source>
</reference>
<dbReference type="OrthoDB" id="1466969at2"/>
<dbReference type="InterPro" id="IPR025632">
    <property type="entry name" value="DUF4290"/>
</dbReference>